<proteinExistence type="predicted"/>
<evidence type="ECO:0000313" key="5">
    <source>
        <dbReference type="Proteomes" id="UP000183038"/>
    </source>
</evidence>
<dbReference type="InterPro" id="IPR041490">
    <property type="entry name" value="KstR2_TetR_C"/>
</dbReference>
<dbReference type="PANTHER" id="PTHR43479:SF11">
    <property type="entry name" value="ACREF_ENVCD OPERON REPRESSOR-RELATED"/>
    <property type="match status" value="1"/>
</dbReference>
<dbReference type="Gene3D" id="1.10.357.10">
    <property type="entry name" value="Tetracycline Repressor, domain 2"/>
    <property type="match status" value="1"/>
</dbReference>
<dbReference type="Pfam" id="PF17932">
    <property type="entry name" value="TetR_C_24"/>
    <property type="match status" value="1"/>
</dbReference>
<dbReference type="InterPro" id="IPR001647">
    <property type="entry name" value="HTH_TetR"/>
</dbReference>
<dbReference type="SUPFAM" id="SSF46689">
    <property type="entry name" value="Homeodomain-like"/>
    <property type="match status" value="1"/>
</dbReference>
<dbReference type="Gene3D" id="1.10.10.60">
    <property type="entry name" value="Homeodomain-like"/>
    <property type="match status" value="1"/>
</dbReference>
<reference evidence="4 5" key="1">
    <citation type="submission" date="2016-10" db="EMBL/GenBank/DDBJ databases">
        <authorList>
            <person name="de Groot N.N."/>
        </authorList>
    </citation>
    <scope>NUCLEOTIDE SEQUENCE [LARGE SCALE GENOMIC DNA]</scope>
    <source>
        <strain evidence="4 5">MAR_2009_71</strain>
    </source>
</reference>
<dbReference type="OrthoDB" id="9814200at2"/>
<protein>
    <submittedName>
        <fullName evidence="4">Transcriptional regulator, TetR family</fullName>
    </submittedName>
</protein>
<dbReference type="PROSITE" id="PS50977">
    <property type="entry name" value="HTH_TETR_2"/>
    <property type="match status" value="1"/>
</dbReference>
<evidence type="ECO:0000313" key="4">
    <source>
        <dbReference type="EMBL" id="SEC11048.1"/>
    </source>
</evidence>
<dbReference type="EMBL" id="FNTB01000001">
    <property type="protein sequence ID" value="SEC11048.1"/>
    <property type="molecule type" value="Genomic_DNA"/>
</dbReference>
<dbReference type="InterPro" id="IPR036271">
    <property type="entry name" value="Tet_transcr_reg_TetR-rel_C_sf"/>
</dbReference>
<dbReference type="SUPFAM" id="SSF48498">
    <property type="entry name" value="Tetracyclin repressor-like, C-terminal domain"/>
    <property type="match status" value="1"/>
</dbReference>
<dbReference type="RefSeq" id="WP_074672940.1">
    <property type="nucleotide sequence ID" value="NZ_FNTB01000001.1"/>
</dbReference>
<keyword evidence="1 2" id="KW-0238">DNA-binding</keyword>
<evidence type="ECO:0000259" key="3">
    <source>
        <dbReference type="PROSITE" id="PS50977"/>
    </source>
</evidence>
<evidence type="ECO:0000256" key="2">
    <source>
        <dbReference type="PROSITE-ProRule" id="PRU00335"/>
    </source>
</evidence>
<dbReference type="Proteomes" id="UP000183038">
    <property type="component" value="Unassembled WGS sequence"/>
</dbReference>
<dbReference type="GO" id="GO:0003677">
    <property type="term" value="F:DNA binding"/>
    <property type="evidence" value="ECO:0007669"/>
    <property type="project" value="UniProtKB-UniRule"/>
</dbReference>
<feature type="domain" description="HTH tetR-type" evidence="3">
    <location>
        <begin position="5"/>
        <end position="65"/>
    </location>
</feature>
<dbReference type="AlphaFoldDB" id="A0A1H4PV02"/>
<dbReference type="Pfam" id="PF00440">
    <property type="entry name" value="TetR_N"/>
    <property type="match status" value="1"/>
</dbReference>
<feature type="DNA-binding region" description="H-T-H motif" evidence="2">
    <location>
        <begin position="28"/>
        <end position="47"/>
    </location>
</feature>
<accession>A0A1H4PV02</accession>
<sequence length="194" mass="22716">MMAKSVKKDLFFKETLKLIHEKGFRATTMRDIAERMNFEVANIYNYIDSKDALLENYVIGITKEFQTYMDNIIDSTFSPKDKLRMVISKHIQFTFEKPYQLALMANEWRNLKEPALSEYVAKRSDYISKIASILEDGVEKGEFRPMNIEIATNSIVSSLRWSYNKYVDNSNTRINPIELEKQFMDFIFNGVKAS</sequence>
<dbReference type="InterPro" id="IPR009057">
    <property type="entry name" value="Homeodomain-like_sf"/>
</dbReference>
<name>A0A1H4PV02_9FLAO</name>
<dbReference type="InterPro" id="IPR050624">
    <property type="entry name" value="HTH-type_Tx_Regulator"/>
</dbReference>
<dbReference type="PANTHER" id="PTHR43479">
    <property type="entry name" value="ACREF/ENVCD OPERON REPRESSOR-RELATED"/>
    <property type="match status" value="1"/>
</dbReference>
<gene>
    <name evidence="4" type="ORF">SAMN05192540_2381</name>
</gene>
<evidence type="ECO:0000256" key="1">
    <source>
        <dbReference type="ARBA" id="ARBA00023125"/>
    </source>
</evidence>
<organism evidence="4 5">
    <name type="scientific">Maribacter dokdonensis</name>
    <dbReference type="NCBI Taxonomy" id="320912"/>
    <lineage>
        <taxon>Bacteria</taxon>
        <taxon>Pseudomonadati</taxon>
        <taxon>Bacteroidota</taxon>
        <taxon>Flavobacteriia</taxon>
        <taxon>Flavobacteriales</taxon>
        <taxon>Flavobacteriaceae</taxon>
        <taxon>Maribacter</taxon>
    </lineage>
</organism>